<organism evidence="2">
    <name type="scientific">Timema shepardi</name>
    <name type="common">Walking stick</name>
    <dbReference type="NCBI Taxonomy" id="629360"/>
    <lineage>
        <taxon>Eukaryota</taxon>
        <taxon>Metazoa</taxon>
        <taxon>Ecdysozoa</taxon>
        <taxon>Arthropoda</taxon>
        <taxon>Hexapoda</taxon>
        <taxon>Insecta</taxon>
        <taxon>Pterygota</taxon>
        <taxon>Neoptera</taxon>
        <taxon>Polyneoptera</taxon>
        <taxon>Phasmatodea</taxon>
        <taxon>Timematodea</taxon>
        <taxon>Timematoidea</taxon>
        <taxon>Timematidae</taxon>
        <taxon>Timema</taxon>
    </lineage>
</organism>
<gene>
    <name evidence="2" type="ORF">TSIB3V08_LOCUS1345</name>
</gene>
<evidence type="ECO:0000256" key="1">
    <source>
        <dbReference type="SAM" id="MobiDB-lite"/>
    </source>
</evidence>
<reference evidence="2" key="1">
    <citation type="submission" date="2020-11" db="EMBL/GenBank/DDBJ databases">
        <authorList>
            <person name="Tran Van P."/>
        </authorList>
    </citation>
    <scope>NUCLEOTIDE SEQUENCE</scope>
</reference>
<protein>
    <submittedName>
        <fullName evidence="2">Uncharacterized protein</fullName>
    </submittedName>
</protein>
<sequence length="608" mass="67190">MTILIISIKSGSYTSHIWTYEYAKTGAAREQVTRAMRLKDRADSIFKVCVLELEQSSLQALSNIIASPGPNIYTEHAQSPISPSCKARMQAMLALCPPALSGSVSARTFLMYPPLSKSSQVGGTGPSTVILSLGIERIDLSVKNSRSPNERSHFNLAAVGLDFRVFDGGKRDATWIFPARTYEVITGHATSTEGRELNFPYHPLLLVRPNHTRTKSWETIMCLSPHHGSTLLGMDIWPPGLVSTPNRDSNLDLLVIGNLVYCESSALDHAATEADAWSKASLSRQIGLPVIGRSGFESHLSVLKIPSLVPTGTGRTRLKVEEGDEWMEPTKGEEMEEGKTTLITPNQDSKPDFPVIGSPSYCKNSVQNYAATDYRTGDRMDGLRRQSCWTGLMTGDIGVRIPVGSIEDGFPLSFYENMDGGKKKESTEEEREEGRCVSFFMEMLSYKGQPFQKAEVGNISFNVATGVMNEKAHSSRQPRLVWFAVMRKSGFETRLCMCVCASSVGTILPRRGQMAEYDFYYSPANTDHEATETCYPSDYALMAIGRCRLFSIEKGGGGLRTRQEWDGRVITPLYCGSRAPSWEAAGRRSSHLREKVAGRLARKTRLPV</sequence>
<accession>A0A7R9AMP1</accession>
<name>A0A7R9AMP1_TIMSH</name>
<evidence type="ECO:0000313" key="2">
    <source>
        <dbReference type="EMBL" id="CAD7257070.1"/>
    </source>
</evidence>
<feature type="region of interest" description="Disordered" evidence="1">
    <location>
        <begin position="330"/>
        <end position="350"/>
    </location>
</feature>
<feature type="compositionally biased region" description="Basic and acidic residues" evidence="1">
    <location>
        <begin position="330"/>
        <end position="339"/>
    </location>
</feature>
<dbReference type="AlphaFoldDB" id="A0A7R9AMP1"/>
<dbReference type="EMBL" id="OC000366">
    <property type="protein sequence ID" value="CAD7257070.1"/>
    <property type="molecule type" value="Genomic_DNA"/>
</dbReference>
<proteinExistence type="predicted"/>